<keyword evidence="5" id="KW-1185">Reference proteome</keyword>
<proteinExistence type="inferred from homology"/>
<dbReference type="PANTHER" id="PTHR24321:SF15">
    <property type="entry name" value="OXIDOREDUCTASE UCPA"/>
    <property type="match status" value="1"/>
</dbReference>
<comment type="similarity">
    <text evidence="1">Belongs to the short-chain dehydrogenases/reductases (SDR) family.</text>
</comment>
<accession>A0A437J5C9</accession>
<comment type="catalytic activity">
    <reaction evidence="3">
        <text>2,5-dichlorocyclohexa-2,5-dien-1,4-diol + NAD(+) = 2,5-dichlorohydroquinone + NADH + H(+)</text>
        <dbReference type="Rhea" id="RHEA:15741"/>
        <dbReference type="ChEBI" id="CHEBI:15378"/>
        <dbReference type="ChEBI" id="CHEBI:27545"/>
        <dbReference type="ChEBI" id="CHEBI:28975"/>
        <dbReference type="ChEBI" id="CHEBI:57540"/>
        <dbReference type="ChEBI" id="CHEBI:57945"/>
    </reaction>
</comment>
<reference evidence="4 5" key="1">
    <citation type="submission" date="2019-01" db="EMBL/GenBank/DDBJ databases">
        <authorList>
            <person name="Chen W.-M."/>
        </authorList>
    </citation>
    <scope>NUCLEOTIDE SEQUENCE [LARGE SCALE GENOMIC DNA]</scope>
    <source>
        <strain evidence="4 5">TLA-22</strain>
    </source>
</reference>
<keyword evidence="2" id="KW-0560">Oxidoreductase</keyword>
<dbReference type="FunFam" id="3.40.50.720:FF:000084">
    <property type="entry name" value="Short-chain dehydrogenase reductase"/>
    <property type="match status" value="1"/>
</dbReference>
<dbReference type="AlphaFoldDB" id="A0A437J5C9"/>
<dbReference type="Proteomes" id="UP000282977">
    <property type="component" value="Unassembled WGS sequence"/>
</dbReference>
<dbReference type="PROSITE" id="PS00061">
    <property type="entry name" value="ADH_SHORT"/>
    <property type="match status" value="1"/>
</dbReference>
<dbReference type="CDD" id="cd05233">
    <property type="entry name" value="SDR_c"/>
    <property type="match status" value="1"/>
</dbReference>
<protein>
    <submittedName>
        <fullName evidence="4">SDR family oxidoreductase</fullName>
    </submittedName>
</protein>
<dbReference type="InterPro" id="IPR036291">
    <property type="entry name" value="NAD(P)-bd_dom_sf"/>
</dbReference>
<name>A0A437J5C9_9SPHN</name>
<dbReference type="Pfam" id="PF13561">
    <property type="entry name" value="adh_short_C2"/>
    <property type="match status" value="1"/>
</dbReference>
<sequence>MMGRLTGKVAVILGASDARSMGAATARRFVEEGAKVVLAARRKDAVADIAAELGGIGVGCDITDEASVAALAKAAVEHFGGLHVAVNYAGQSSQASVLDVTAEQLRHQSEIHFVGTALFIKHMALAMQQGGSIVTASSLTVLVQAPDLGAYAGSKGGADVYVRVAANELGARGIRVNSLAPGFTRSAMTEDYFAVPAVTNAFLKEMPLGRFPTVEDIASTALWLASDEAFVTGQRIDVTAGQALRRTPRPEEFI</sequence>
<dbReference type="PANTHER" id="PTHR24321">
    <property type="entry name" value="DEHYDROGENASES, SHORT CHAIN"/>
    <property type="match status" value="1"/>
</dbReference>
<comment type="caution">
    <text evidence="4">The sequence shown here is derived from an EMBL/GenBank/DDBJ whole genome shotgun (WGS) entry which is preliminary data.</text>
</comment>
<dbReference type="PRINTS" id="PR00081">
    <property type="entry name" value="GDHRDH"/>
</dbReference>
<dbReference type="OrthoDB" id="7432199at2"/>
<dbReference type="EMBL" id="RZUL01000004">
    <property type="protein sequence ID" value="RVT40140.1"/>
    <property type="molecule type" value="Genomic_DNA"/>
</dbReference>
<evidence type="ECO:0000313" key="4">
    <source>
        <dbReference type="EMBL" id="RVT40140.1"/>
    </source>
</evidence>
<gene>
    <name evidence="4" type="ORF">ENE74_12315</name>
</gene>
<evidence type="ECO:0000313" key="5">
    <source>
        <dbReference type="Proteomes" id="UP000282977"/>
    </source>
</evidence>
<dbReference type="SUPFAM" id="SSF51735">
    <property type="entry name" value="NAD(P)-binding Rossmann-fold domains"/>
    <property type="match status" value="1"/>
</dbReference>
<organism evidence="4 5">
    <name type="scientific">Sphingobium algorifonticola</name>
    <dbReference type="NCBI Taxonomy" id="2008318"/>
    <lineage>
        <taxon>Bacteria</taxon>
        <taxon>Pseudomonadati</taxon>
        <taxon>Pseudomonadota</taxon>
        <taxon>Alphaproteobacteria</taxon>
        <taxon>Sphingomonadales</taxon>
        <taxon>Sphingomonadaceae</taxon>
        <taxon>Sphingobium</taxon>
    </lineage>
</organism>
<dbReference type="InterPro" id="IPR020904">
    <property type="entry name" value="Sc_DH/Rdtase_CS"/>
</dbReference>
<dbReference type="GO" id="GO:0016491">
    <property type="term" value="F:oxidoreductase activity"/>
    <property type="evidence" value="ECO:0007669"/>
    <property type="project" value="UniProtKB-KW"/>
</dbReference>
<dbReference type="InterPro" id="IPR002347">
    <property type="entry name" value="SDR_fam"/>
</dbReference>
<evidence type="ECO:0000256" key="1">
    <source>
        <dbReference type="ARBA" id="ARBA00006484"/>
    </source>
</evidence>
<dbReference type="Gene3D" id="3.40.50.720">
    <property type="entry name" value="NAD(P)-binding Rossmann-like Domain"/>
    <property type="match status" value="1"/>
</dbReference>
<evidence type="ECO:0000256" key="2">
    <source>
        <dbReference type="ARBA" id="ARBA00023002"/>
    </source>
</evidence>
<evidence type="ECO:0000256" key="3">
    <source>
        <dbReference type="ARBA" id="ARBA00051383"/>
    </source>
</evidence>